<evidence type="ECO:0000259" key="1">
    <source>
        <dbReference type="PROSITE" id="PS50883"/>
    </source>
</evidence>
<dbReference type="RefSeq" id="WP_126791076.1">
    <property type="nucleotide sequence ID" value="NZ_PIPI01000001.1"/>
</dbReference>
<dbReference type="InterPro" id="IPR043128">
    <property type="entry name" value="Rev_trsase/Diguanyl_cyclase"/>
</dbReference>
<feature type="domain" description="EAL" evidence="1">
    <location>
        <begin position="230"/>
        <end position="482"/>
    </location>
</feature>
<keyword evidence="3" id="KW-0808">Transferase</keyword>
<dbReference type="CDD" id="cd01948">
    <property type="entry name" value="EAL"/>
    <property type="match status" value="1"/>
</dbReference>
<gene>
    <name evidence="3" type="ORF">CWE06_03165</name>
</gene>
<dbReference type="Pfam" id="PF00563">
    <property type="entry name" value="EAL"/>
    <property type="match status" value="1"/>
</dbReference>
<protein>
    <submittedName>
        <fullName evidence="3">Histidine kinase</fullName>
    </submittedName>
</protein>
<dbReference type="NCBIfam" id="TIGR00254">
    <property type="entry name" value="GGDEF"/>
    <property type="match status" value="1"/>
</dbReference>
<dbReference type="PANTHER" id="PTHR33121">
    <property type="entry name" value="CYCLIC DI-GMP PHOSPHODIESTERASE PDEF"/>
    <property type="match status" value="1"/>
</dbReference>
<dbReference type="SUPFAM" id="SSF55073">
    <property type="entry name" value="Nucleotide cyclase"/>
    <property type="match status" value="1"/>
</dbReference>
<dbReference type="SMART" id="SM00052">
    <property type="entry name" value="EAL"/>
    <property type="match status" value="1"/>
</dbReference>
<dbReference type="AlphaFoldDB" id="A0A432VYV4"/>
<dbReference type="OrthoDB" id="9804951at2"/>
<dbReference type="InterPro" id="IPR029787">
    <property type="entry name" value="Nucleotide_cyclase"/>
</dbReference>
<evidence type="ECO:0000259" key="2">
    <source>
        <dbReference type="PROSITE" id="PS50887"/>
    </source>
</evidence>
<proteinExistence type="predicted"/>
<sequence length="482" mass="54281">MTKKAHNEVIPTTFASTAVKPEEYLWRLAYADPITDLPNRAALVETLDALYGCHRDGFDAVALELPPYFRFASTDVLQSSASHDHISLLLVNVRRFKEVNDTYGLEVGDALLREIGKRLQAQLEPYELVARSANDEYAILLPGTSGAALPLAIEHVKMVFLEPFVVHDMNLSLEAHIGAAHAYSLDSFDGEGGKAVNLFQQASIALDFARQVETHSRIYDQSMGKQLRHRQNLLDRLKLAIQNDELELYYQPQFDLQSGKLVGAEALCRWHDSELGQISPLEFIPLAEERGLIRALGDWVIQTAVAQLQKWNKQGLPYPGLLSINTSAHQFDTPYMVNYFLERTHAIPAEHIGIELTESVMVRNLDRSMKLLKRLREHGYHVAIDDFGTGFSSLSYLSQFPVSTLKIDQSFVQRMEKEQSYFALVQTIIAMAKALGLKTVAEGVENEEQYNLLVELGCDTMQGFLRGKPVSADEFAKRWLKK</sequence>
<dbReference type="PANTHER" id="PTHR33121:SF71">
    <property type="entry name" value="OXYGEN SENSOR PROTEIN DOSP"/>
    <property type="match status" value="1"/>
</dbReference>
<dbReference type="PROSITE" id="PS50883">
    <property type="entry name" value="EAL"/>
    <property type="match status" value="1"/>
</dbReference>
<keyword evidence="3" id="KW-0418">Kinase</keyword>
<name>A0A432VYV4_9GAMM</name>
<dbReference type="InterPro" id="IPR050706">
    <property type="entry name" value="Cyclic-di-GMP_PDE-like"/>
</dbReference>
<dbReference type="PROSITE" id="PS50887">
    <property type="entry name" value="GGDEF"/>
    <property type="match status" value="1"/>
</dbReference>
<feature type="domain" description="GGDEF" evidence="2">
    <location>
        <begin position="84"/>
        <end position="221"/>
    </location>
</feature>
<evidence type="ECO:0000313" key="4">
    <source>
        <dbReference type="Proteomes" id="UP000288212"/>
    </source>
</evidence>
<accession>A0A432VYV4</accession>
<dbReference type="EMBL" id="PIPI01000001">
    <property type="protein sequence ID" value="RUO21859.1"/>
    <property type="molecule type" value="Genomic_DNA"/>
</dbReference>
<dbReference type="InterPro" id="IPR035919">
    <property type="entry name" value="EAL_sf"/>
</dbReference>
<dbReference type="InterPro" id="IPR000160">
    <property type="entry name" value="GGDEF_dom"/>
</dbReference>
<dbReference type="Gene3D" id="3.20.20.450">
    <property type="entry name" value="EAL domain"/>
    <property type="match status" value="1"/>
</dbReference>
<dbReference type="SMART" id="SM00267">
    <property type="entry name" value="GGDEF"/>
    <property type="match status" value="1"/>
</dbReference>
<dbReference type="GO" id="GO:0016301">
    <property type="term" value="F:kinase activity"/>
    <property type="evidence" value="ECO:0007669"/>
    <property type="project" value="UniProtKB-KW"/>
</dbReference>
<dbReference type="Gene3D" id="3.30.70.270">
    <property type="match status" value="1"/>
</dbReference>
<dbReference type="Proteomes" id="UP000288212">
    <property type="component" value="Unassembled WGS sequence"/>
</dbReference>
<dbReference type="GO" id="GO:0071111">
    <property type="term" value="F:cyclic-guanylate-specific phosphodiesterase activity"/>
    <property type="evidence" value="ECO:0007669"/>
    <property type="project" value="InterPro"/>
</dbReference>
<reference evidence="3 4" key="1">
    <citation type="journal article" date="2011" name="Front. Microbiol.">
        <title>Genomic signatures of strain selection and enhancement in Bacillus atrophaeus var. globigii, a historical biowarfare simulant.</title>
        <authorList>
            <person name="Gibbons H.S."/>
            <person name="Broomall S.M."/>
            <person name="McNew L.A."/>
            <person name="Daligault H."/>
            <person name="Chapman C."/>
            <person name="Bruce D."/>
            <person name="Karavis M."/>
            <person name="Krepps M."/>
            <person name="McGregor P.A."/>
            <person name="Hong C."/>
            <person name="Park K.H."/>
            <person name="Akmal A."/>
            <person name="Feldman A."/>
            <person name="Lin J.S."/>
            <person name="Chang W.E."/>
            <person name="Higgs B.W."/>
            <person name="Demirev P."/>
            <person name="Lindquist J."/>
            <person name="Liem A."/>
            <person name="Fochler E."/>
            <person name="Read T.D."/>
            <person name="Tapia R."/>
            <person name="Johnson S."/>
            <person name="Bishop-Lilly K.A."/>
            <person name="Detter C."/>
            <person name="Han C."/>
            <person name="Sozhamannan S."/>
            <person name="Rosenzweig C.N."/>
            <person name="Skowronski E.W."/>
        </authorList>
    </citation>
    <scope>NUCLEOTIDE SEQUENCE [LARGE SCALE GENOMIC DNA]</scope>
    <source>
        <strain evidence="3 4">AK5</strain>
    </source>
</reference>
<organism evidence="3 4">
    <name type="scientific">Aliidiomarina haloalkalitolerans</name>
    <dbReference type="NCBI Taxonomy" id="859059"/>
    <lineage>
        <taxon>Bacteria</taxon>
        <taxon>Pseudomonadati</taxon>
        <taxon>Pseudomonadota</taxon>
        <taxon>Gammaproteobacteria</taxon>
        <taxon>Alteromonadales</taxon>
        <taxon>Idiomarinaceae</taxon>
        <taxon>Aliidiomarina</taxon>
    </lineage>
</organism>
<keyword evidence="4" id="KW-1185">Reference proteome</keyword>
<evidence type="ECO:0000313" key="3">
    <source>
        <dbReference type="EMBL" id="RUO21859.1"/>
    </source>
</evidence>
<dbReference type="SUPFAM" id="SSF141868">
    <property type="entry name" value="EAL domain-like"/>
    <property type="match status" value="1"/>
</dbReference>
<dbReference type="CDD" id="cd01949">
    <property type="entry name" value="GGDEF"/>
    <property type="match status" value="1"/>
</dbReference>
<dbReference type="InterPro" id="IPR001633">
    <property type="entry name" value="EAL_dom"/>
</dbReference>
<dbReference type="Pfam" id="PF00990">
    <property type="entry name" value="GGDEF"/>
    <property type="match status" value="1"/>
</dbReference>
<comment type="caution">
    <text evidence="3">The sequence shown here is derived from an EMBL/GenBank/DDBJ whole genome shotgun (WGS) entry which is preliminary data.</text>
</comment>